<evidence type="ECO:0000313" key="1">
    <source>
        <dbReference type="EMBL" id="PWY69601.1"/>
    </source>
</evidence>
<accession>A0A317V8H2</accession>
<protein>
    <submittedName>
        <fullName evidence="1">Uncharacterized protein</fullName>
    </submittedName>
</protein>
<gene>
    <name evidence="1" type="ORF">BO94DRAFT_610826</name>
</gene>
<organism evidence="1 2">
    <name type="scientific">Aspergillus sclerotioniger CBS 115572</name>
    <dbReference type="NCBI Taxonomy" id="1450535"/>
    <lineage>
        <taxon>Eukaryota</taxon>
        <taxon>Fungi</taxon>
        <taxon>Dikarya</taxon>
        <taxon>Ascomycota</taxon>
        <taxon>Pezizomycotina</taxon>
        <taxon>Eurotiomycetes</taxon>
        <taxon>Eurotiomycetidae</taxon>
        <taxon>Eurotiales</taxon>
        <taxon>Aspergillaceae</taxon>
        <taxon>Aspergillus</taxon>
        <taxon>Aspergillus subgen. Circumdati</taxon>
    </lineage>
</organism>
<dbReference type="GeneID" id="37118756"/>
<proteinExistence type="predicted"/>
<dbReference type="EMBL" id="MSFK01000041">
    <property type="protein sequence ID" value="PWY69601.1"/>
    <property type="molecule type" value="Genomic_DNA"/>
</dbReference>
<evidence type="ECO:0000313" key="2">
    <source>
        <dbReference type="Proteomes" id="UP000246702"/>
    </source>
</evidence>
<keyword evidence="2" id="KW-1185">Reference proteome</keyword>
<dbReference type="RefSeq" id="XP_025462429.1">
    <property type="nucleotide sequence ID" value="XM_025616613.1"/>
</dbReference>
<sequence length="310" mass="34337">MELLFSAQPNYVSDVIKSSRCSARSRGLWTIQATSLIGEGCSLPITLMSWFRCTKQNHCIGPQTRCEPLRLYSTPGMMSYLRELIMRAEDQSATRNRPALWGPRDLGLRKGRAPILSGEAREYCFFSLSVNRGYTNIDATERKGSCILNMPLSTDPKLARVNRNSYTHDEIQLHGLAPRRRGQKANPARSLITECGSQNPLQVDVSVDTISTIRNESLDAGLSAKGNTKTDDASSSDDNIHMSFDVIVGSRWKEAIQANDIQAAKILIEEGQLEARFDHLFEGDEDVTTGLTPLLLSTFIPCTEIVKAAP</sequence>
<dbReference type="Proteomes" id="UP000246702">
    <property type="component" value="Unassembled WGS sequence"/>
</dbReference>
<comment type="caution">
    <text evidence="1">The sequence shown here is derived from an EMBL/GenBank/DDBJ whole genome shotgun (WGS) entry which is preliminary data.</text>
</comment>
<reference evidence="1 2" key="1">
    <citation type="submission" date="2016-12" db="EMBL/GenBank/DDBJ databases">
        <title>The genomes of Aspergillus section Nigri reveals drivers in fungal speciation.</title>
        <authorList>
            <consortium name="DOE Joint Genome Institute"/>
            <person name="Vesth T.C."/>
            <person name="Nybo J."/>
            <person name="Theobald S."/>
            <person name="Brandl J."/>
            <person name="Frisvad J.C."/>
            <person name="Nielsen K.F."/>
            <person name="Lyhne E.K."/>
            <person name="Kogle M.E."/>
            <person name="Kuo A."/>
            <person name="Riley R."/>
            <person name="Clum A."/>
            <person name="Nolan M."/>
            <person name="Lipzen A."/>
            <person name="Salamov A."/>
            <person name="Henrissat B."/>
            <person name="Wiebenga A."/>
            <person name="De Vries R.P."/>
            <person name="Grigoriev I.V."/>
            <person name="Mortensen U.H."/>
            <person name="Andersen M.R."/>
            <person name="Baker S.E."/>
        </authorList>
    </citation>
    <scope>NUCLEOTIDE SEQUENCE [LARGE SCALE GENOMIC DNA]</scope>
    <source>
        <strain evidence="1 2">CBS 115572</strain>
    </source>
</reference>
<dbReference type="AlphaFoldDB" id="A0A317V8H2"/>
<name>A0A317V8H2_9EURO</name>